<feature type="region of interest" description="Disordered" evidence="1">
    <location>
        <begin position="103"/>
        <end position="197"/>
    </location>
</feature>
<feature type="compositionally biased region" description="Basic and acidic residues" evidence="1">
    <location>
        <begin position="123"/>
        <end position="147"/>
    </location>
</feature>
<dbReference type="Proteomes" id="UP000007814">
    <property type="component" value="Unassembled WGS sequence"/>
</dbReference>
<comment type="caution">
    <text evidence="2">The sequence shown here is derived from an EMBL/GenBank/DDBJ whole genome shotgun (WGS) entry which is preliminary data.</text>
</comment>
<organism evidence="2 3">
    <name type="scientific">Actinomyces naeslundii (strain ATCC 12104 / DSM 43013 / CCUG 2238 / JCM 8349 / NCTC 10301 / Howell 279)</name>
    <dbReference type="NCBI Taxonomy" id="1115803"/>
    <lineage>
        <taxon>Bacteria</taxon>
        <taxon>Bacillati</taxon>
        <taxon>Actinomycetota</taxon>
        <taxon>Actinomycetes</taxon>
        <taxon>Actinomycetales</taxon>
        <taxon>Actinomycetaceae</taxon>
        <taxon>Actinomyces</taxon>
    </lineage>
</organism>
<proteinExistence type="predicted"/>
<feature type="compositionally biased region" description="Basic residues" evidence="1">
    <location>
        <begin position="109"/>
        <end position="122"/>
    </location>
</feature>
<name>J3F333_ACTNH</name>
<feature type="compositionally biased region" description="Pro residues" evidence="1">
    <location>
        <begin position="164"/>
        <end position="173"/>
    </location>
</feature>
<evidence type="ECO:0000313" key="3">
    <source>
        <dbReference type="Proteomes" id="UP000007814"/>
    </source>
</evidence>
<evidence type="ECO:0000313" key="2">
    <source>
        <dbReference type="EMBL" id="EJN84877.1"/>
    </source>
</evidence>
<dbReference type="EMBL" id="ALJK01000119">
    <property type="protein sequence ID" value="EJN84877.1"/>
    <property type="molecule type" value="Genomic_DNA"/>
</dbReference>
<feature type="region of interest" description="Disordered" evidence="1">
    <location>
        <begin position="57"/>
        <end position="82"/>
    </location>
</feature>
<sequence length="197" mass="22998">MCVSHRGAPFRVIRVSGARRASDRNRFRRHQQELQGRHEYVSSLKKMLILTVALSSPSSGWRPAAGGPRRRSRSRPSGCHHPIRIHRKRRRWAWSGRLHRSLLPDRPAHRGRPAHRDHHRASGLRDRPVHQDHPGRFRTRAERDDHWRHCRGPAVSECPIRPRTSPPAAPPRQPLRRRGGGTRDHEPWLGPSWRCQR</sequence>
<dbReference type="AlphaFoldDB" id="J3F333"/>
<feature type="non-terminal residue" evidence="2">
    <location>
        <position position="197"/>
    </location>
</feature>
<reference evidence="2 3" key="1">
    <citation type="submission" date="2012-07" db="EMBL/GenBank/DDBJ databases">
        <authorList>
            <person name="Durkin A.S."/>
            <person name="McCorrison J."/>
            <person name="Torralba M."/>
            <person name="Gillis M."/>
            <person name="Methe B."/>
            <person name="Sutton G."/>
            <person name="Nelson K.E."/>
        </authorList>
    </citation>
    <scope>NUCLEOTIDE SEQUENCE [LARGE SCALE GENOMIC DNA]</scope>
    <source>
        <strain evidence="3">ATCC 12104 / DSM 43013 / CCUG 2238 / JCM 8349 / NCTC 10301 / Howell 279</strain>
    </source>
</reference>
<gene>
    <name evidence="2" type="ORF">HMPREF1129_1846</name>
</gene>
<protein>
    <submittedName>
        <fullName evidence="2">Uncharacterized protein</fullName>
    </submittedName>
</protein>
<accession>J3F333</accession>
<evidence type="ECO:0000256" key="1">
    <source>
        <dbReference type="SAM" id="MobiDB-lite"/>
    </source>
</evidence>